<reference evidence="1 2" key="1">
    <citation type="submission" date="2020-04" db="EMBL/GenBank/DDBJ databases">
        <authorList>
            <person name="Alioto T."/>
            <person name="Alioto T."/>
            <person name="Gomez Garrido J."/>
        </authorList>
    </citation>
    <scope>NUCLEOTIDE SEQUENCE [LARGE SCALE GENOMIC DNA]</scope>
</reference>
<name>A0A8S1CBB3_9INSE</name>
<dbReference type="InterPro" id="IPR029063">
    <property type="entry name" value="SAM-dependent_MTases_sf"/>
</dbReference>
<dbReference type="EMBL" id="CADEPI010000020">
    <property type="protein sequence ID" value="CAB3365445.1"/>
    <property type="molecule type" value="Genomic_DNA"/>
</dbReference>
<proteinExistence type="predicted"/>
<accession>A0A8S1CBB3</accession>
<protein>
    <submittedName>
        <fullName evidence="1">Uncharacterized protein</fullName>
    </submittedName>
</protein>
<dbReference type="OrthoDB" id="411785at2759"/>
<organism evidence="1 2">
    <name type="scientific">Cloeon dipterum</name>
    <dbReference type="NCBI Taxonomy" id="197152"/>
    <lineage>
        <taxon>Eukaryota</taxon>
        <taxon>Metazoa</taxon>
        <taxon>Ecdysozoa</taxon>
        <taxon>Arthropoda</taxon>
        <taxon>Hexapoda</taxon>
        <taxon>Insecta</taxon>
        <taxon>Pterygota</taxon>
        <taxon>Palaeoptera</taxon>
        <taxon>Ephemeroptera</taxon>
        <taxon>Pisciforma</taxon>
        <taxon>Baetidae</taxon>
        <taxon>Cloeon</taxon>
    </lineage>
</organism>
<keyword evidence="2" id="KW-1185">Reference proteome</keyword>
<dbReference type="Proteomes" id="UP000494165">
    <property type="component" value="Unassembled WGS sequence"/>
</dbReference>
<evidence type="ECO:0000313" key="1">
    <source>
        <dbReference type="EMBL" id="CAB3365445.1"/>
    </source>
</evidence>
<comment type="caution">
    <text evidence="1">The sequence shown here is derived from an EMBL/GenBank/DDBJ whole genome shotgun (WGS) entry which is preliminary data.</text>
</comment>
<gene>
    <name evidence="1" type="ORF">CLODIP_2_CD06117</name>
</gene>
<evidence type="ECO:0000313" key="2">
    <source>
        <dbReference type="Proteomes" id="UP000494165"/>
    </source>
</evidence>
<sequence length="68" mass="8153">MMSQIMENVRHVLSSTGKFISVTFAQPHFRLPLIRKTFWEVNYETFGDGFHYFFYVANMKTKSPEEER</sequence>
<dbReference type="Gene3D" id="3.40.50.150">
    <property type="entry name" value="Vaccinia Virus protein VP39"/>
    <property type="match status" value="1"/>
</dbReference>
<dbReference type="AlphaFoldDB" id="A0A8S1CBB3"/>